<dbReference type="InParanoid" id="A0A0G4GZU5"/>
<accession>A0A0G4GZU5</accession>
<feature type="transmembrane region" description="Helical" evidence="1">
    <location>
        <begin position="7"/>
        <end position="27"/>
    </location>
</feature>
<dbReference type="VEuPathDB" id="CryptoDB:Vbra_3428"/>
<keyword evidence="1" id="KW-1133">Transmembrane helix</keyword>
<sequence length="174" mass="19530">MPRCSLCALIYVTVSATIVLPVALIGYSRTLIPGHPLHPTATHLLSHPLLVHLLQAVDNRLPSWWRGLPQRASWPFFDAMVLGGVALGIYVVWMAIGAGVRAVRPQPKTYVLNRVVVPAGKKYSCKDYTHKEVMKLLGTPEYQEHLRKRGTDQRNFNWQARVHDIGGAYVERIS</sequence>
<dbReference type="EMBL" id="CDMY01000908">
    <property type="protein sequence ID" value="CEM36804.1"/>
    <property type="molecule type" value="Genomic_DNA"/>
</dbReference>
<feature type="transmembrane region" description="Helical" evidence="1">
    <location>
        <begin position="74"/>
        <end position="96"/>
    </location>
</feature>
<evidence type="ECO:0000313" key="2">
    <source>
        <dbReference type="EMBL" id="CEM36804.1"/>
    </source>
</evidence>
<proteinExistence type="predicted"/>
<protein>
    <submittedName>
        <fullName evidence="2">Uncharacterized protein</fullName>
    </submittedName>
</protein>
<reference evidence="2 3" key="1">
    <citation type="submission" date="2014-11" db="EMBL/GenBank/DDBJ databases">
        <authorList>
            <person name="Zhu J."/>
            <person name="Qi W."/>
            <person name="Song R."/>
        </authorList>
    </citation>
    <scope>NUCLEOTIDE SEQUENCE [LARGE SCALE GENOMIC DNA]</scope>
</reference>
<dbReference type="Proteomes" id="UP000041254">
    <property type="component" value="Unassembled WGS sequence"/>
</dbReference>
<keyword evidence="1" id="KW-0812">Transmembrane</keyword>
<organism evidence="2 3">
    <name type="scientific">Vitrella brassicaformis (strain CCMP3155)</name>
    <dbReference type="NCBI Taxonomy" id="1169540"/>
    <lineage>
        <taxon>Eukaryota</taxon>
        <taxon>Sar</taxon>
        <taxon>Alveolata</taxon>
        <taxon>Colpodellida</taxon>
        <taxon>Vitrellaceae</taxon>
        <taxon>Vitrella</taxon>
    </lineage>
</organism>
<gene>
    <name evidence="2" type="ORF">Vbra_3428</name>
</gene>
<evidence type="ECO:0000313" key="3">
    <source>
        <dbReference type="Proteomes" id="UP000041254"/>
    </source>
</evidence>
<evidence type="ECO:0000256" key="1">
    <source>
        <dbReference type="SAM" id="Phobius"/>
    </source>
</evidence>
<keyword evidence="1" id="KW-0472">Membrane</keyword>
<keyword evidence="3" id="KW-1185">Reference proteome</keyword>
<dbReference type="AlphaFoldDB" id="A0A0G4GZU5"/>
<name>A0A0G4GZU5_VITBC</name>